<dbReference type="Proteomes" id="UP000305948">
    <property type="component" value="Unassembled WGS sequence"/>
</dbReference>
<organism evidence="2 3">
    <name type="scientific">Heliocybe sulcata</name>
    <dbReference type="NCBI Taxonomy" id="5364"/>
    <lineage>
        <taxon>Eukaryota</taxon>
        <taxon>Fungi</taxon>
        <taxon>Dikarya</taxon>
        <taxon>Basidiomycota</taxon>
        <taxon>Agaricomycotina</taxon>
        <taxon>Agaricomycetes</taxon>
        <taxon>Gloeophyllales</taxon>
        <taxon>Gloeophyllaceae</taxon>
        <taxon>Heliocybe</taxon>
    </lineage>
</organism>
<feature type="domain" description="Aminoglycoside phosphotransferase" evidence="1">
    <location>
        <begin position="14"/>
        <end position="51"/>
    </location>
</feature>
<dbReference type="SUPFAM" id="SSF56112">
    <property type="entry name" value="Protein kinase-like (PK-like)"/>
    <property type="match status" value="1"/>
</dbReference>
<dbReference type="InterPro" id="IPR002575">
    <property type="entry name" value="Aminoglycoside_PTrfase"/>
</dbReference>
<evidence type="ECO:0000259" key="1">
    <source>
        <dbReference type="Pfam" id="PF01636"/>
    </source>
</evidence>
<keyword evidence="3" id="KW-1185">Reference proteome</keyword>
<gene>
    <name evidence="2" type="ORF">OE88DRAFT_1654435</name>
</gene>
<sequence>MPGQYRVTWSKTLAESAMGAVVPSHGDLDPRNVMVRGGGIVATVDWERYWWYYRVQGRDDGGKVLG</sequence>
<name>A0A5C3NK62_9AGAM</name>
<dbReference type="InterPro" id="IPR011009">
    <property type="entry name" value="Kinase-like_dom_sf"/>
</dbReference>
<accession>A0A5C3NK62</accession>
<evidence type="ECO:0000313" key="3">
    <source>
        <dbReference type="Proteomes" id="UP000305948"/>
    </source>
</evidence>
<proteinExistence type="predicted"/>
<dbReference type="Pfam" id="PF01636">
    <property type="entry name" value="APH"/>
    <property type="match status" value="1"/>
</dbReference>
<dbReference type="AlphaFoldDB" id="A0A5C3NK62"/>
<protein>
    <recommendedName>
        <fullName evidence="1">Aminoglycoside phosphotransferase domain-containing protein</fullName>
    </recommendedName>
</protein>
<dbReference type="OrthoDB" id="5598852at2759"/>
<evidence type="ECO:0000313" key="2">
    <source>
        <dbReference type="EMBL" id="TFK53991.1"/>
    </source>
</evidence>
<dbReference type="EMBL" id="ML213506">
    <property type="protein sequence ID" value="TFK53991.1"/>
    <property type="molecule type" value="Genomic_DNA"/>
</dbReference>
<reference evidence="2 3" key="1">
    <citation type="journal article" date="2019" name="Nat. Ecol. Evol.">
        <title>Megaphylogeny resolves global patterns of mushroom evolution.</title>
        <authorList>
            <person name="Varga T."/>
            <person name="Krizsan K."/>
            <person name="Foldi C."/>
            <person name="Dima B."/>
            <person name="Sanchez-Garcia M."/>
            <person name="Sanchez-Ramirez S."/>
            <person name="Szollosi G.J."/>
            <person name="Szarkandi J.G."/>
            <person name="Papp V."/>
            <person name="Albert L."/>
            <person name="Andreopoulos W."/>
            <person name="Angelini C."/>
            <person name="Antonin V."/>
            <person name="Barry K.W."/>
            <person name="Bougher N.L."/>
            <person name="Buchanan P."/>
            <person name="Buyck B."/>
            <person name="Bense V."/>
            <person name="Catcheside P."/>
            <person name="Chovatia M."/>
            <person name="Cooper J."/>
            <person name="Damon W."/>
            <person name="Desjardin D."/>
            <person name="Finy P."/>
            <person name="Geml J."/>
            <person name="Haridas S."/>
            <person name="Hughes K."/>
            <person name="Justo A."/>
            <person name="Karasinski D."/>
            <person name="Kautmanova I."/>
            <person name="Kiss B."/>
            <person name="Kocsube S."/>
            <person name="Kotiranta H."/>
            <person name="LaButti K.M."/>
            <person name="Lechner B.E."/>
            <person name="Liimatainen K."/>
            <person name="Lipzen A."/>
            <person name="Lukacs Z."/>
            <person name="Mihaltcheva S."/>
            <person name="Morgado L.N."/>
            <person name="Niskanen T."/>
            <person name="Noordeloos M.E."/>
            <person name="Ohm R.A."/>
            <person name="Ortiz-Santana B."/>
            <person name="Ovrebo C."/>
            <person name="Racz N."/>
            <person name="Riley R."/>
            <person name="Savchenko A."/>
            <person name="Shiryaev A."/>
            <person name="Soop K."/>
            <person name="Spirin V."/>
            <person name="Szebenyi C."/>
            <person name="Tomsovsky M."/>
            <person name="Tulloss R.E."/>
            <person name="Uehling J."/>
            <person name="Grigoriev I.V."/>
            <person name="Vagvolgyi C."/>
            <person name="Papp T."/>
            <person name="Martin F.M."/>
            <person name="Miettinen O."/>
            <person name="Hibbett D.S."/>
            <person name="Nagy L.G."/>
        </authorList>
    </citation>
    <scope>NUCLEOTIDE SEQUENCE [LARGE SCALE GENOMIC DNA]</scope>
    <source>
        <strain evidence="2 3">OMC1185</strain>
    </source>
</reference>